<evidence type="ECO:0000313" key="3">
    <source>
        <dbReference type="Proteomes" id="UP001498398"/>
    </source>
</evidence>
<gene>
    <name evidence="2" type="ORF">VKT23_011422</name>
</gene>
<name>A0ABR1JC27_9AGAR</name>
<evidence type="ECO:0000313" key="2">
    <source>
        <dbReference type="EMBL" id="KAK7454669.1"/>
    </source>
</evidence>
<evidence type="ECO:0000256" key="1">
    <source>
        <dbReference type="SAM" id="MobiDB-lite"/>
    </source>
</evidence>
<proteinExistence type="predicted"/>
<feature type="compositionally biased region" description="Pro residues" evidence="1">
    <location>
        <begin position="16"/>
        <end position="29"/>
    </location>
</feature>
<keyword evidence="3" id="KW-1185">Reference proteome</keyword>
<reference evidence="2 3" key="1">
    <citation type="submission" date="2024-01" db="EMBL/GenBank/DDBJ databases">
        <title>A draft genome for the cacao thread blight pathogen Marasmiellus scandens.</title>
        <authorList>
            <person name="Baruah I.K."/>
            <person name="Leung J."/>
            <person name="Bukari Y."/>
            <person name="Amoako-Attah I."/>
            <person name="Meinhardt L.W."/>
            <person name="Bailey B.A."/>
            <person name="Cohen S.P."/>
        </authorList>
    </citation>
    <scope>NUCLEOTIDE SEQUENCE [LARGE SCALE GENOMIC DNA]</scope>
    <source>
        <strain evidence="2 3">GH-19</strain>
    </source>
</reference>
<organism evidence="2 3">
    <name type="scientific">Marasmiellus scandens</name>
    <dbReference type="NCBI Taxonomy" id="2682957"/>
    <lineage>
        <taxon>Eukaryota</taxon>
        <taxon>Fungi</taxon>
        <taxon>Dikarya</taxon>
        <taxon>Basidiomycota</taxon>
        <taxon>Agaricomycotina</taxon>
        <taxon>Agaricomycetes</taxon>
        <taxon>Agaricomycetidae</taxon>
        <taxon>Agaricales</taxon>
        <taxon>Marasmiineae</taxon>
        <taxon>Omphalotaceae</taxon>
        <taxon>Marasmiellus</taxon>
    </lineage>
</organism>
<protein>
    <submittedName>
        <fullName evidence="2">Uncharacterized protein</fullName>
    </submittedName>
</protein>
<dbReference type="Proteomes" id="UP001498398">
    <property type="component" value="Unassembled WGS sequence"/>
</dbReference>
<comment type="caution">
    <text evidence="2">The sequence shown here is derived from an EMBL/GenBank/DDBJ whole genome shotgun (WGS) entry which is preliminary data.</text>
</comment>
<dbReference type="EMBL" id="JBANRG010000024">
    <property type="protein sequence ID" value="KAK7454669.1"/>
    <property type="molecule type" value="Genomic_DNA"/>
</dbReference>
<feature type="region of interest" description="Disordered" evidence="1">
    <location>
        <begin position="1"/>
        <end position="115"/>
    </location>
</feature>
<sequence length="191" mass="21597">MNFSGNLSFDTRVPSSRPPPSQQTSPPHPSFYHDPRQGGPRYDVPPQQPGHYPYNSQNHEAPHGSIPETYNAPRSPDYQQTNAPGRHNYPYSEAYPQGPPYSPSSAAYRTNQVQPPSQPSFFNKCMQFAINEQVEVTLRTNSIAMGIVVSVLKVCHRLAGWGYEVRYRTRNGQEETDEFAPQNIRPRGHNN</sequence>
<accession>A0ABR1JC27</accession>
<feature type="compositionally biased region" description="Polar residues" evidence="1">
    <location>
        <begin position="103"/>
        <end position="115"/>
    </location>
</feature>